<evidence type="ECO:0000256" key="1">
    <source>
        <dbReference type="HAMAP-Rule" id="MF_01523"/>
    </source>
</evidence>
<keyword evidence="1" id="KW-0963">Cytoplasm</keyword>
<dbReference type="Gene3D" id="3.40.50.150">
    <property type="entry name" value="Vaccinia Virus protein VP39"/>
    <property type="match status" value="1"/>
</dbReference>
<dbReference type="GO" id="GO:0005737">
    <property type="term" value="C:cytoplasm"/>
    <property type="evidence" value="ECO:0007669"/>
    <property type="project" value="UniProtKB-SubCell"/>
</dbReference>
<dbReference type="Pfam" id="PF04445">
    <property type="entry name" value="SAM_MT"/>
    <property type="match status" value="1"/>
</dbReference>
<feature type="binding site" evidence="1">
    <location>
        <begin position="120"/>
        <end position="121"/>
    </location>
    <ligand>
        <name>S-adenosyl-L-methionine</name>
        <dbReference type="ChEBI" id="CHEBI:59789"/>
    </ligand>
</feature>
<keyword evidence="1 2" id="KW-0489">Methyltransferase</keyword>
<protein>
    <recommendedName>
        <fullName evidence="1">Ribosomal RNA small subunit methyltransferase J</fullName>
        <ecNumber evidence="1">2.1.1.242</ecNumber>
    </recommendedName>
    <alternativeName>
        <fullName evidence="1">16S rRNA m2G1516 methyltransferase</fullName>
    </alternativeName>
    <alternativeName>
        <fullName evidence="1">rRNA (guanine-N(2)-)-methyltransferase</fullName>
    </alternativeName>
</protein>
<comment type="catalytic activity">
    <reaction evidence="1">
        <text>guanosine(1516) in 16S rRNA + S-adenosyl-L-methionine = N(2)-methylguanosine(1516) in 16S rRNA + S-adenosyl-L-homocysteine + H(+)</text>
        <dbReference type="Rhea" id="RHEA:43220"/>
        <dbReference type="Rhea" id="RHEA-COMP:10412"/>
        <dbReference type="Rhea" id="RHEA-COMP:10413"/>
        <dbReference type="ChEBI" id="CHEBI:15378"/>
        <dbReference type="ChEBI" id="CHEBI:57856"/>
        <dbReference type="ChEBI" id="CHEBI:59789"/>
        <dbReference type="ChEBI" id="CHEBI:74269"/>
        <dbReference type="ChEBI" id="CHEBI:74481"/>
        <dbReference type="EC" id="2.1.1.242"/>
    </reaction>
</comment>
<dbReference type="InterPro" id="IPR007536">
    <property type="entry name" value="16SrRNA_methylTrfase_J"/>
</dbReference>
<comment type="function">
    <text evidence="1">Specifically methylates the guanosine in position 1516 of 16S rRNA.</text>
</comment>
<dbReference type="OrthoDB" id="3191794at2"/>
<name>A0A2N9YBR7_9GAMM</name>
<accession>A0A2N9YBR7</accession>
<evidence type="ECO:0000313" key="3">
    <source>
        <dbReference type="Proteomes" id="UP000234271"/>
    </source>
</evidence>
<dbReference type="InterPro" id="IPR029063">
    <property type="entry name" value="SAM-dependent_MTases_sf"/>
</dbReference>
<proteinExistence type="inferred from homology"/>
<keyword evidence="1 2" id="KW-0808">Transferase</keyword>
<dbReference type="AlphaFoldDB" id="A0A2N9YBR7"/>
<organism evidence="2 3">
    <name type="scientific">Beggiatoa leptomitoformis</name>
    <dbReference type="NCBI Taxonomy" id="288004"/>
    <lineage>
        <taxon>Bacteria</taxon>
        <taxon>Pseudomonadati</taxon>
        <taxon>Pseudomonadota</taxon>
        <taxon>Gammaproteobacteria</taxon>
        <taxon>Thiotrichales</taxon>
        <taxon>Thiotrichaceae</taxon>
        <taxon>Beggiatoa</taxon>
    </lineage>
</organism>
<comment type="caution">
    <text evidence="1">Lacks conserved residue(s) required for the propagation of feature annotation.</text>
</comment>
<dbReference type="RefSeq" id="WP_062148381.1">
    <property type="nucleotide sequence ID" value="NZ_CP012373.2"/>
</dbReference>
<dbReference type="STRING" id="288004.AL038_02240"/>
<dbReference type="Proteomes" id="UP000234271">
    <property type="component" value="Chromosome"/>
</dbReference>
<dbReference type="EC" id="2.1.1.242" evidence="1"/>
<keyword evidence="3" id="KW-1185">Reference proteome</keyword>
<comment type="subcellular location">
    <subcellularLocation>
        <location evidence="1">Cytoplasm</location>
    </subcellularLocation>
</comment>
<gene>
    <name evidence="1" type="primary">rsmJ</name>
    <name evidence="2" type="ORF">BLE401_03800</name>
</gene>
<dbReference type="SUPFAM" id="SSF53335">
    <property type="entry name" value="S-adenosyl-L-methionine-dependent methyltransferases"/>
    <property type="match status" value="1"/>
</dbReference>
<sequence>MTIAIFPSKLELSTTAAQFAAVFRLPLLNELPDNPNLILHLTENYLELRDFTSKEKGVYVDFVGGRLGYRRQHGGGKNQPLGRAVGLKKGILPRIVDATAGLGRDAFILACLGCQVTMVERSPVIAALLYDGLKRARQNTEIIDIIENISLIHQEACAYLTSLGAEEKPDIIYLDPMYPHRDKSALVKKEMRIFRHLVGNDDDADDLLQTALMVAKQRVVVKRPRHAVFLANKQPTVSIESPNTRFDVYVVTI</sequence>
<feature type="binding site" evidence="1">
    <location>
        <begin position="104"/>
        <end position="105"/>
    </location>
    <ligand>
        <name>S-adenosyl-L-methionine</name>
        <dbReference type="ChEBI" id="CHEBI:59789"/>
    </ligand>
</feature>
<dbReference type="GO" id="GO:0008990">
    <property type="term" value="F:rRNA (guanine-N2-)-methyltransferase activity"/>
    <property type="evidence" value="ECO:0007669"/>
    <property type="project" value="UniProtKB-UniRule"/>
</dbReference>
<dbReference type="PANTHER" id="PTHR36112">
    <property type="entry name" value="RIBOSOMAL RNA SMALL SUBUNIT METHYLTRANSFERASE J"/>
    <property type="match status" value="1"/>
</dbReference>
<feature type="binding site" evidence="1">
    <location>
        <position position="175"/>
    </location>
    <ligand>
        <name>S-adenosyl-L-methionine</name>
        <dbReference type="ChEBI" id="CHEBI:59789"/>
    </ligand>
</feature>
<evidence type="ECO:0000313" key="2">
    <source>
        <dbReference type="EMBL" id="AUI67913.1"/>
    </source>
</evidence>
<keyword evidence="1" id="KW-0698">rRNA processing</keyword>
<dbReference type="EMBL" id="CP018889">
    <property type="protein sequence ID" value="AUI67913.1"/>
    <property type="molecule type" value="Genomic_DNA"/>
</dbReference>
<comment type="similarity">
    <text evidence="1">Belongs to the methyltransferase superfamily. RsmJ family.</text>
</comment>
<dbReference type="HAMAP" id="MF_01523">
    <property type="entry name" value="16SrRNA_methyltr_J"/>
    <property type="match status" value="1"/>
</dbReference>
<reference evidence="3" key="1">
    <citation type="submission" date="2016-12" db="EMBL/GenBank/DDBJ databases">
        <title>Complete Genome Sequence of Beggiatoa leptomitiformis D-401.</title>
        <authorList>
            <person name="Fomenkov A."/>
            <person name="Vincze T."/>
            <person name="Grabovich M."/>
            <person name="Anton B.P."/>
            <person name="Dubinina G."/>
            <person name="Orlova M."/>
            <person name="Belousova E."/>
            <person name="Roberts R.J."/>
        </authorList>
    </citation>
    <scope>NUCLEOTIDE SEQUENCE [LARGE SCALE GENOMIC DNA]</scope>
    <source>
        <strain evidence="3">D-401</strain>
    </source>
</reference>
<dbReference type="PANTHER" id="PTHR36112:SF1">
    <property type="entry name" value="RIBOSOMAL RNA SMALL SUBUNIT METHYLTRANSFERASE J"/>
    <property type="match status" value="1"/>
</dbReference>
<keyword evidence="1" id="KW-0949">S-adenosyl-L-methionine</keyword>
<dbReference type="CDD" id="cd02440">
    <property type="entry name" value="AdoMet_MTases"/>
    <property type="match status" value="1"/>
</dbReference>